<dbReference type="AlphaFoldDB" id="A0A6J4JST4"/>
<sequence length="68" mass="7540">MSPLVWLAMPLLALVAAVAWGGWAARPRGPADPLDSVAAHHRFVAALERSRQDPPDPRSRRRTFGRRT</sequence>
<proteinExistence type="predicted"/>
<gene>
    <name evidence="2" type="ORF">AVDCRST_MAG41-4052</name>
</gene>
<protein>
    <submittedName>
        <fullName evidence="2">Uncharacterized protein</fullName>
    </submittedName>
</protein>
<organism evidence="2">
    <name type="scientific">uncultured Mycobacteriales bacterium</name>
    <dbReference type="NCBI Taxonomy" id="581187"/>
    <lineage>
        <taxon>Bacteria</taxon>
        <taxon>Bacillati</taxon>
        <taxon>Actinomycetota</taxon>
        <taxon>Actinomycetes</taxon>
        <taxon>Mycobacteriales</taxon>
        <taxon>environmental samples</taxon>
    </lineage>
</organism>
<name>A0A6J4JST4_9ACTN</name>
<evidence type="ECO:0000256" key="1">
    <source>
        <dbReference type="SAM" id="MobiDB-lite"/>
    </source>
</evidence>
<accession>A0A6J4JST4</accession>
<reference evidence="2" key="1">
    <citation type="submission" date="2020-02" db="EMBL/GenBank/DDBJ databases">
        <authorList>
            <person name="Meier V. D."/>
        </authorList>
    </citation>
    <scope>NUCLEOTIDE SEQUENCE</scope>
    <source>
        <strain evidence="2">AVDCRST_MAG41</strain>
    </source>
</reference>
<feature type="compositionally biased region" description="Basic and acidic residues" evidence="1">
    <location>
        <begin position="48"/>
        <end position="58"/>
    </location>
</feature>
<feature type="compositionally biased region" description="Basic residues" evidence="1">
    <location>
        <begin position="59"/>
        <end position="68"/>
    </location>
</feature>
<evidence type="ECO:0000313" key="2">
    <source>
        <dbReference type="EMBL" id="CAA9286701.1"/>
    </source>
</evidence>
<dbReference type="EMBL" id="CADCTP010000382">
    <property type="protein sequence ID" value="CAA9286701.1"/>
    <property type="molecule type" value="Genomic_DNA"/>
</dbReference>
<feature type="region of interest" description="Disordered" evidence="1">
    <location>
        <begin position="46"/>
        <end position="68"/>
    </location>
</feature>